<feature type="region of interest" description="Disordered" evidence="1">
    <location>
        <begin position="723"/>
        <end position="754"/>
    </location>
</feature>
<feature type="compositionally biased region" description="Basic and acidic residues" evidence="1">
    <location>
        <begin position="724"/>
        <end position="743"/>
    </location>
</feature>
<feature type="region of interest" description="Disordered" evidence="1">
    <location>
        <begin position="1105"/>
        <end position="1124"/>
    </location>
</feature>
<gene>
    <name evidence="2" type="primary">GIP</name>
    <name evidence="2" type="ORF">SPIL2461_LOCUS9686</name>
</gene>
<dbReference type="SUPFAM" id="SSF53098">
    <property type="entry name" value="Ribonuclease H-like"/>
    <property type="match status" value="1"/>
</dbReference>
<dbReference type="OrthoDB" id="446949at2759"/>
<evidence type="ECO:0000313" key="2">
    <source>
        <dbReference type="EMBL" id="CAE7394052.1"/>
    </source>
</evidence>
<dbReference type="AlphaFoldDB" id="A0A812QMA7"/>
<evidence type="ECO:0000256" key="1">
    <source>
        <dbReference type="SAM" id="MobiDB-lite"/>
    </source>
</evidence>
<keyword evidence="3" id="KW-1185">Reference proteome</keyword>
<sequence>MKAGIESACEYECEEDEGPTCQHCKNTLKMSCVSTNGLEFLADTGSEEDLISRHDHATYFSGVPIVDASKQVHLITANGPVQRNKSVSIPLPEFGQDLEFYLLENTPPVCSVGRRCMDEGFDFHWPRGQAPYFITPNGRKLRCRMRGRVPVIGDLDSWASAASESEPKKDEPEDRAATQWMRKNHEKRIQMLKSELQLDGEWSRIEDKVNIEELDVRAAKLEVYTVMSITIFERSPGSEEEVPDSDREADPQTPEERLRAEAESVQHLMTHRPKNPYCPVCQRAKMMAPRARKLGGSSTIKSEKYGDHLTIDHIIARDLRDYGFDDQNVGFVVKDVCTKFRYVCPDATKEGEQCYENLLHFTGVDDEIGVIYSDNAPELEYAVKKLGIRRNTSREYSDENKAVIEREIRTVLEGDLTFPCQQEQLEFDDARRVPTLDDQNCFAQDQPETVDFYEDLKGTELSDELMAPIREVESLQSKMSSDEFQRLLDEAAAGRELRDEGADIGQEEDAEVDRTPDAKAAMDKEWKKLADKVGWTAVLPEIWQSIFYHAELDLLLVIYVDDFKMAGPSDHLAKGWEMISSVIDMDPAEVAGRYFGCNHFEERQVKLPREAHPFAYVFESTACAGLGAEPSRTEDYWSVDPELGAVVRHHLYPRKRLYVPTEDDIGEYPTMRTQRITQMDNGQTITDDFNEGGAAKQKEWWTGKTYFPIVDSLTPTEMAAAAEGRVRSKTEAKREAKQQKFKDPSTIQPDPVPAMNKPVNVMTYDTKEFLSSCVDRYCELAKVDRKTLKKVATPFHENRIAKPVDDNEPAGRLQPIASRVLMKILLAAQMARWDLLRATQSLASRVTKWSRDCDVVLHQLVCYILSSLDVRMQGFIGDRVNECQLWLFCDADWAGEFDSKSTSGCALYLVGPNTYYPLNAFSKKQTSITTSSTTSEVVSANHGIRAQGLPSLSLWCFLWKEIQVISSAGRKAEPKARDPQEPIPFLTKFDPEIDEIRYGGADVGGRSVANLNSLNVHLSDKFKVQLMEDNQATITIILKGDSEKLRHTDKTQRISFAWLRQQFERGLFNMINVDTKEQVADIFTKPFADRTKWLHALRLINHNLTGDQGGKPAKDSDSHLLSRP</sequence>
<feature type="compositionally biased region" description="Basic and acidic residues" evidence="1">
    <location>
        <begin position="1112"/>
        <end position="1124"/>
    </location>
</feature>
<comment type="caution">
    <text evidence="2">The sequence shown here is derived from an EMBL/GenBank/DDBJ whole genome shotgun (WGS) entry which is preliminary data.</text>
</comment>
<dbReference type="InterPro" id="IPR036397">
    <property type="entry name" value="RNaseH_sf"/>
</dbReference>
<organism evidence="2 3">
    <name type="scientific">Symbiodinium pilosum</name>
    <name type="common">Dinoflagellate</name>
    <dbReference type="NCBI Taxonomy" id="2952"/>
    <lineage>
        <taxon>Eukaryota</taxon>
        <taxon>Sar</taxon>
        <taxon>Alveolata</taxon>
        <taxon>Dinophyceae</taxon>
        <taxon>Suessiales</taxon>
        <taxon>Symbiodiniaceae</taxon>
        <taxon>Symbiodinium</taxon>
    </lineage>
</organism>
<feature type="region of interest" description="Disordered" evidence="1">
    <location>
        <begin position="234"/>
        <end position="260"/>
    </location>
</feature>
<dbReference type="GO" id="GO:0003676">
    <property type="term" value="F:nucleic acid binding"/>
    <property type="evidence" value="ECO:0007669"/>
    <property type="project" value="InterPro"/>
</dbReference>
<dbReference type="Proteomes" id="UP000649617">
    <property type="component" value="Unassembled WGS sequence"/>
</dbReference>
<protein>
    <submittedName>
        <fullName evidence="2">GIP protein</fullName>
    </submittedName>
</protein>
<name>A0A812QMA7_SYMPI</name>
<dbReference type="InterPro" id="IPR012337">
    <property type="entry name" value="RNaseH-like_sf"/>
</dbReference>
<reference evidence="2" key="1">
    <citation type="submission" date="2021-02" db="EMBL/GenBank/DDBJ databases">
        <authorList>
            <person name="Dougan E. K."/>
            <person name="Rhodes N."/>
            <person name="Thang M."/>
            <person name="Chan C."/>
        </authorList>
    </citation>
    <scope>NUCLEOTIDE SEQUENCE</scope>
</reference>
<proteinExistence type="predicted"/>
<dbReference type="Gene3D" id="3.30.420.10">
    <property type="entry name" value="Ribonuclease H-like superfamily/Ribonuclease H"/>
    <property type="match status" value="1"/>
</dbReference>
<dbReference type="CDD" id="cd09272">
    <property type="entry name" value="RNase_HI_RT_Ty1"/>
    <property type="match status" value="1"/>
</dbReference>
<feature type="compositionally biased region" description="Basic and acidic residues" evidence="1">
    <location>
        <begin position="244"/>
        <end position="260"/>
    </location>
</feature>
<accession>A0A812QMA7</accession>
<dbReference type="EMBL" id="CAJNIZ010017125">
    <property type="protein sequence ID" value="CAE7394052.1"/>
    <property type="molecule type" value="Genomic_DNA"/>
</dbReference>
<evidence type="ECO:0000313" key="3">
    <source>
        <dbReference type="Proteomes" id="UP000649617"/>
    </source>
</evidence>